<protein>
    <recommendedName>
        <fullName evidence="5">QWRF motif-containing protein 2</fullName>
    </recommendedName>
</protein>
<dbReference type="GO" id="GO:0005880">
    <property type="term" value="C:nuclear microtubule"/>
    <property type="evidence" value="ECO:0007669"/>
    <property type="project" value="TreeGrafter"/>
</dbReference>
<evidence type="ECO:0000256" key="1">
    <source>
        <dbReference type="ARBA" id="ARBA00010016"/>
    </source>
</evidence>
<feature type="compositionally biased region" description="Low complexity" evidence="2">
    <location>
        <begin position="338"/>
        <end position="364"/>
    </location>
</feature>
<feature type="compositionally biased region" description="Low complexity" evidence="2">
    <location>
        <begin position="52"/>
        <end position="88"/>
    </location>
</feature>
<comment type="caution">
    <text evidence="3">The sequence shown here is derived from an EMBL/GenBank/DDBJ whole genome shotgun (WGS) entry which is preliminary data.</text>
</comment>
<dbReference type="PANTHER" id="PTHR31807:SF2">
    <property type="entry name" value="PROTEIN SNOWY COTYLEDON 3"/>
    <property type="match status" value="1"/>
</dbReference>
<proteinExistence type="inferred from homology"/>
<feature type="compositionally biased region" description="Polar residues" evidence="2">
    <location>
        <begin position="317"/>
        <end position="329"/>
    </location>
</feature>
<dbReference type="EMBL" id="JBBWWQ010000004">
    <property type="protein sequence ID" value="KAK8948764.1"/>
    <property type="molecule type" value="Genomic_DNA"/>
</dbReference>
<dbReference type="InterPro" id="IPR007573">
    <property type="entry name" value="QWRF"/>
</dbReference>
<organism evidence="3 4">
    <name type="scientific">Platanthera zijinensis</name>
    <dbReference type="NCBI Taxonomy" id="2320716"/>
    <lineage>
        <taxon>Eukaryota</taxon>
        <taxon>Viridiplantae</taxon>
        <taxon>Streptophyta</taxon>
        <taxon>Embryophyta</taxon>
        <taxon>Tracheophyta</taxon>
        <taxon>Spermatophyta</taxon>
        <taxon>Magnoliopsida</taxon>
        <taxon>Liliopsida</taxon>
        <taxon>Asparagales</taxon>
        <taxon>Orchidaceae</taxon>
        <taxon>Orchidoideae</taxon>
        <taxon>Orchideae</taxon>
        <taxon>Orchidinae</taxon>
        <taxon>Platanthera</taxon>
    </lineage>
</organism>
<dbReference type="Pfam" id="PF04484">
    <property type="entry name" value="QWRF"/>
    <property type="match status" value="1"/>
</dbReference>
<accession>A0AAP0BRP2</accession>
<feature type="compositionally biased region" description="Low complexity" evidence="2">
    <location>
        <begin position="378"/>
        <end position="392"/>
    </location>
</feature>
<sequence>MVAVASAAVPKNPSVVTRPRDPTPNSSRRPLTPSEKDNAGVSCRPLTKEITSRYLSSYSSSSSSTTSTSYASNTTLSSSSSSASRRFPSPLPAIHRPSTPSTFFQGGAKRSQSVDRPRPSSPRPDPRRGGSAVAAAGLNASRALCTTTRSLSVSFQGESFFYQTSKAKDASPVPARKPSPDRRRPSTPVKNSNAGTIDNSENSKPRDHHHRWPAAKSRQSNLLNKSLDSSAERNDVLFTVQSLRQSMLFDGSGRTSFDAADFSASSDTDSFSSESNSGTPELSVPQHALSTSSGISVPGRFRQEAKSRLHRLPESRTPLSSFGLRNSATPDVASAKKSPGNNPFSSPRPSSSLLRGPVRPSSPSKLAGSSPRGLAKPSQARGSSTMASSSPSGLIANAPSIISFAAEMRRSRKGENRIEEAHMLRLLHNRHLQWRCVNARTNAALMIQRVSTEKSLYNAWIQISKALDLVAIQKIKLHFLMQHQKLTTILKGQMVHLEEWSLLDREHSSALSGAIGALKASTLRLPVVNGSRVDLQEVKDAVWSAIVVMETMGASIHSLISKVEGANSLVSEMANVAAREQALLNQSRNLLSRVAALNRAGCRLVARVGVRRGGRNGRIQSVRLRLGVRKIQAACLEVVGGVAPARICTEPVCMKTTDLDIPCCRRVAREQMAWRFTSSQKKMIRRALPVDLVPQLFSNLNGPSIIGLLEVLQNGESCCFLIYAATESLEEFLSGGFDNGDEHVSSSS</sequence>
<feature type="region of interest" description="Disordered" evidence="2">
    <location>
        <begin position="165"/>
        <end position="221"/>
    </location>
</feature>
<evidence type="ECO:0000313" key="3">
    <source>
        <dbReference type="EMBL" id="KAK8948764.1"/>
    </source>
</evidence>
<feature type="compositionally biased region" description="Low complexity" evidence="2">
    <location>
        <begin position="260"/>
        <end position="273"/>
    </location>
</feature>
<evidence type="ECO:0008006" key="5">
    <source>
        <dbReference type="Google" id="ProtNLM"/>
    </source>
</evidence>
<dbReference type="GO" id="GO:0005737">
    <property type="term" value="C:cytoplasm"/>
    <property type="evidence" value="ECO:0007669"/>
    <property type="project" value="TreeGrafter"/>
</dbReference>
<dbReference type="GO" id="GO:0008017">
    <property type="term" value="F:microtubule binding"/>
    <property type="evidence" value="ECO:0007669"/>
    <property type="project" value="TreeGrafter"/>
</dbReference>
<dbReference type="PANTHER" id="PTHR31807">
    <property type="entry name" value="AUGMIN FAMILY MEMBER"/>
    <property type="match status" value="1"/>
</dbReference>
<keyword evidence="4" id="KW-1185">Reference proteome</keyword>
<comment type="similarity">
    <text evidence="1">Belongs to the QWRF family.</text>
</comment>
<dbReference type="GO" id="GO:0051225">
    <property type="term" value="P:spindle assembly"/>
    <property type="evidence" value="ECO:0007669"/>
    <property type="project" value="TreeGrafter"/>
</dbReference>
<dbReference type="Proteomes" id="UP001418222">
    <property type="component" value="Unassembled WGS sequence"/>
</dbReference>
<reference evidence="3 4" key="1">
    <citation type="journal article" date="2022" name="Nat. Plants">
        <title>Genomes of leafy and leafless Platanthera orchids illuminate the evolution of mycoheterotrophy.</title>
        <authorList>
            <person name="Li M.H."/>
            <person name="Liu K.W."/>
            <person name="Li Z."/>
            <person name="Lu H.C."/>
            <person name="Ye Q.L."/>
            <person name="Zhang D."/>
            <person name="Wang J.Y."/>
            <person name="Li Y.F."/>
            <person name="Zhong Z.M."/>
            <person name="Liu X."/>
            <person name="Yu X."/>
            <person name="Liu D.K."/>
            <person name="Tu X.D."/>
            <person name="Liu B."/>
            <person name="Hao Y."/>
            <person name="Liao X.Y."/>
            <person name="Jiang Y.T."/>
            <person name="Sun W.H."/>
            <person name="Chen J."/>
            <person name="Chen Y.Q."/>
            <person name="Ai Y."/>
            <person name="Zhai J.W."/>
            <person name="Wu S.S."/>
            <person name="Zhou Z."/>
            <person name="Hsiao Y.Y."/>
            <person name="Wu W.L."/>
            <person name="Chen Y.Y."/>
            <person name="Lin Y.F."/>
            <person name="Hsu J.L."/>
            <person name="Li C.Y."/>
            <person name="Wang Z.W."/>
            <person name="Zhao X."/>
            <person name="Zhong W.Y."/>
            <person name="Ma X.K."/>
            <person name="Ma L."/>
            <person name="Huang J."/>
            <person name="Chen G.Z."/>
            <person name="Huang M.Z."/>
            <person name="Huang L."/>
            <person name="Peng D.H."/>
            <person name="Luo Y.B."/>
            <person name="Zou S.Q."/>
            <person name="Chen S.P."/>
            <person name="Lan S."/>
            <person name="Tsai W.C."/>
            <person name="Van de Peer Y."/>
            <person name="Liu Z.J."/>
        </authorList>
    </citation>
    <scope>NUCLEOTIDE SEQUENCE [LARGE SCALE GENOMIC DNA]</scope>
    <source>
        <strain evidence="3">Lor287</strain>
    </source>
</reference>
<feature type="compositionally biased region" description="Basic and acidic residues" evidence="2">
    <location>
        <begin position="112"/>
        <end position="128"/>
    </location>
</feature>
<feature type="region of interest" description="Disordered" evidence="2">
    <location>
        <begin position="1"/>
        <end position="133"/>
    </location>
</feature>
<feature type="compositionally biased region" description="Basic and acidic residues" evidence="2">
    <location>
        <begin position="301"/>
        <end position="314"/>
    </location>
</feature>
<name>A0AAP0BRP2_9ASPA</name>
<evidence type="ECO:0000313" key="4">
    <source>
        <dbReference type="Proteomes" id="UP001418222"/>
    </source>
</evidence>
<feature type="compositionally biased region" description="Polar residues" evidence="2">
    <location>
        <begin position="188"/>
        <end position="202"/>
    </location>
</feature>
<evidence type="ECO:0000256" key="2">
    <source>
        <dbReference type="SAM" id="MobiDB-lite"/>
    </source>
</evidence>
<dbReference type="AlphaFoldDB" id="A0AAP0BRP2"/>
<gene>
    <name evidence="3" type="ORF">KSP39_PZI005065</name>
</gene>
<feature type="region of interest" description="Disordered" evidence="2">
    <location>
        <begin position="260"/>
        <end position="392"/>
    </location>
</feature>